<evidence type="ECO:0000313" key="3">
    <source>
        <dbReference type="Proteomes" id="UP000383932"/>
    </source>
</evidence>
<name>A0A5N5QPI4_9AGAM</name>
<dbReference type="EMBL" id="SSOP01000032">
    <property type="protein sequence ID" value="KAB5593685.1"/>
    <property type="molecule type" value="Genomic_DNA"/>
</dbReference>
<evidence type="ECO:0000256" key="1">
    <source>
        <dbReference type="SAM" id="MobiDB-lite"/>
    </source>
</evidence>
<evidence type="ECO:0000313" key="2">
    <source>
        <dbReference type="EMBL" id="KAB5593685.1"/>
    </source>
</evidence>
<feature type="region of interest" description="Disordered" evidence="1">
    <location>
        <begin position="1"/>
        <end position="39"/>
    </location>
</feature>
<dbReference type="Proteomes" id="UP000383932">
    <property type="component" value="Unassembled WGS sequence"/>
</dbReference>
<proteinExistence type="predicted"/>
<feature type="region of interest" description="Disordered" evidence="1">
    <location>
        <begin position="211"/>
        <end position="237"/>
    </location>
</feature>
<dbReference type="AlphaFoldDB" id="A0A5N5QPI4"/>
<feature type="compositionally biased region" description="Polar residues" evidence="1">
    <location>
        <begin position="211"/>
        <end position="227"/>
    </location>
</feature>
<comment type="caution">
    <text evidence="2">The sequence shown here is derived from an EMBL/GenBank/DDBJ whole genome shotgun (WGS) entry which is preliminary data.</text>
</comment>
<gene>
    <name evidence="2" type="ORF">CTheo_2868</name>
</gene>
<sequence length="306" mass="32939">MPPHSAALKGTPGIGSAHVGSSGSSLLSQTPSPRTSLLGASLKPTASMLEEFEVEELIGSCLSREDSVQSIRASSFSRSTTNGRSNLFQPHPLATTYTAPLGSTISYGSKESLSRTSTMTTVLEFPDGPTDPSFGVFHDPRGSLPESDDFEKVDMKLLDDGSWVDTAQELQDDTSSALDMAFRSRLPDDYDSDDDANVTVTMTSVPLVYHDSTSTTSRGSSVITEETPSPPDDVPRKRIWETKPEHYVPRPKGVPAQSVASVLEIGMQWERESQGGLRSKGKGEKGNSNGAVGRIRRIHGDAQYMN</sequence>
<dbReference type="OrthoDB" id="3219939at2759"/>
<reference evidence="2 3" key="1">
    <citation type="journal article" date="2019" name="Fungal Biol. Biotechnol.">
        <title>Draft genome sequence of fastidious pathogen Ceratobasidium theobromae, which causes vascular-streak dieback in Theobroma cacao.</title>
        <authorList>
            <person name="Ali S.S."/>
            <person name="Asman A."/>
            <person name="Shao J."/>
            <person name="Firmansyah A.P."/>
            <person name="Susilo A.W."/>
            <person name="Rosmana A."/>
            <person name="McMahon P."/>
            <person name="Junaid M."/>
            <person name="Guest D."/>
            <person name="Kheng T.Y."/>
            <person name="Meinhardt L.W."/>
            <person name="Bailey B.A."/>
        </authorList>
    </citation>
    <scope>NUCLEOTIDE SEQUENCE [LARGE SCALE GENOMIC DNA]</scope>
    <source>
        <strain evidence="2 3">CT2</strain>
    </source>
</reference>
<accession>A0A5N5QPI4</accession>
<protein>
    <submittedName>
        <fullName evidence="2">Uncharacterized protein</fullName>
    </submittedName>
</protein>
<feature type="region of interest" description="Disordered" evidence="1">
    <location>
        <begin position="271"/>
        <end position="306"/>
    </location>
</feature>
<organism evidence="2 3">
    <name type="scientific">Ceratobasidium theobromae</name>
    <dbReference type="NCBI Taxonomy" id="1582974"/>
    <lineage>
        <taxon>Eukaryota</taxon>
        <taxon>Fungi</taxon>
        <taxon>Dikarya</taxon>
        <taxon>Basidiomycota</taxon>
        <taxon>Agaricomycotina</taxon>
        <taxon>Agaricomycetes</taxon>
        <taxon>Cantharellales</taxon>
        <taxon>Ceratobasidiaceae</taxon>
        <taxon>Ceratobasidium</taxon>
    </lineage>
</organism>
<keyword evidence="3" id="KW-1185">Reference proteome</keyword>